<keyword evidence="2" id="KW-1185">Reference proteome</keyword>
<protein>
    <recommendedName>
        <fullName evidence="3">Retrotransposon Copia-like N-terminal domain-containing protein</fullName>
    </recommendedName>
</protein>
<reference evidence="1 2" key="1">
    <citation type="journal article" date="2018" name="Nat. Ecol. Evol.">
        <title>Pezizomycetes genomes reveal the molecular basis of ectomycorrhizal truffle lifestyle.</title>
        <authorList>
            <person name="Murat C."/>
            <person name="Payen T."/>
            <person name="Noel B."/>
            <person name="Kuo A."/>
            <person name="Morin E."/>
            <person name="Chen J."/>
            <person name="Kohler A."/>
            <person name="Krizsan K."/>
            <person name="Balestrini R."/>
            <person name="Da Silva C."/>
            <person name="Montanini B."/>
            <person name="Hainaut M."/>
            <person name="Levati E."/>
            <person name="Barry K.W."/>
            <person name="Belfiori B."/>
            <person name="Cichocki N."/>
            <person name="Clum A."/>
            <person name="Dockter R.B."/>
            <person name="Fauchery L."/>
            <person name="Guy J."/>
            <person name="Iotti M."/>
            <person name="Le Tacon F."/>
            <person name="Lindquist E.A."/>
            <person name="Lipzen A."/>
            <person name="Malagnac F."/>
            <person name="Mello A."/>
            <person name="Molinier V."/>
            <person name="Miyauchi S."/>
            <person name="Poulain J."/>
            <person name="Riccioni C."/>
            <person name="Rubini A."/>
            <person name="Sitrit Y."/>
            <person name="Splivallo R."/>
            <person name="Traeger S."/>
            <person name="Wang M."/>
            <person name="Zifcakova L."/>
            <person name="Wipf D."/>
            <person name="Zambonelli A."/>
            <person name="Paolocci F."/>
            <person name="Nowrousian M."/>
            <person name="Ottonello S."/>
            <person name="Baldrian P."/>
            <person name="Spatafora J.W."/>
            <person name="Henrissat B."/>
            <person name="Nagy L.G."/>
            <person name="Aury J.M."/>
            <person name="Wincker P."/>
            <person name="Grigoriev I.V."/>
            <person name="Bonfante P."/>
            <person name="Martin F.M."/>
        </authorList>
    </citation>
    <scope>NUCLEOTIDE SEQUENCE [LARGE SCALE GENOMIC DNA]</scope>
    <source>
        <strain evidence="1 2">ATCC MYA-4762</strain>
    </source>
</reference>
<accession>A0A3N4LSI6</accession>
<evidence type="ECO:0000313" key="2">
    <source>
        <dbReference type="Proteomes" id="UP000267821"/>
    </source>
</evidence>
<dbReference type="Proteomes" id="UP000267821">
    <property type="component" value="Unassembled WGS sequence"/>
</dbReference>
<gene>
    <name evidence="1" type="ORF">L211DRAFT_851844</name>
</gene>
<dbReference type="EMBL" id="ML121565">
    <property type="protein sequence ID" value="RPB20955.1"/>
    <property type="molecule type" value="Genomic_DNA"/>
</dbReference>
<dbReference type="InParanoid" id="A0A3N4LSI6"/>
<evidence type="ECO:0000313" key="1">
    <source>
        <dbReference type="EMBL" id="RPB20955.1"/>
    </source>
</evidence>
<dbReference type="Pfam" id="PF14223">
    <property type="entry name" value="Retrotran_gag_2"/>
    <property type="match status" value="1"/>
</dbReference>
<name>A0A3N4LSI6_9PEZI</name>
<sequence>MANPLPSAYYVTKVGTVPRLTHGNLAAWSNAIKNILIGMDCWNIVLGTEKPPEVSKDDEEKKYTKRANKAVSDIYGSISPAIQVYVSGLTDAIEMWTTQDDGTLYKMNPDPHI</sequence>
<proteinExistence type="predicted"/>
<dbReference type="AlphaFoldDB" id="A0A3N4LSI6"/>
<organism evidence="1 2">
    <name type="scientific">Terfezia boudieri ATCC MYA-4762</name>
    <dbReference type="NCBI Taxonomy" id="1051890"/>
    <lineage>
        <taxon>Eukaryota</taxon>
        <taxon>Fungi</taxon>
        <taxon>Dikarya</taxon>
        <taxon>Ascomycota</taxon>
        <taxon>Pezizomycotina</taxon>
        <taxon>Pezizomycetes</taxon>
        <taxon>Pezizales</taxon>
        <taxon>Pezizaceae</taxon>
        <taxon>Terfezia</taxon>
    </lineage>
</organism>
<evidence type="ECO:0008006" key="3">
    <source>
        <dbReference type="Google" id="ProtNLM"/>
    </source>
</evidence>